<feature type="chain" id="PRO_5039334542" evidence="4">
    <location>
        <begin position="31"/>
        <end position="366"/>
    </location>
</feature>
<dbReference type="PANTHER" id="PTHR48081:SF8">
    <property type="entry name" value="ALPHA_BETA HYDROLASE FOLD-3 DOMAIN-CONTAINING PROTEIN-RELATED"/>
    <property type="match status" value="1"/>
</dbReference>
<dbReference type="EMBL" id="BMVC01000011">
    <property type="protein sequence ID" value="GHD04526.1"/>
    <property type="molecule type" value="Genomic_DNA"/>
</dbReference>
<evidence type="ECO:0000256" key="1">
    <source>
        <dbReference type="ARBA" id="ARBA00010515"/>
    </source>
</evidence>
<dbReference type="InterPro" id="IPR050300">
    <property type="entry name" value="GDXG_lipolytic_enzyme"/>
</dbReference>
<dbReference type="InterPro" id="IPR013094">
    <property type="entry name" value="AB_hydrolase_3"/>
</dbReference>
<evidence type="ECO:0000313" key="6">
    <source>
        <dbReference type="EMBL" id="GHD04526.1"/>
    </source>
</evidence>
<name>A0A919CCA2_9ACTN</name>
<dbReference type="SUPFAM" id="SSF53474">
    <property type="entry name" value="alpha/beta-Hydrolases"/>
    <property type="match status" value="1"/>
</dbReference>
<evidence type="ECO:0000256" key="2">
    <source>
        <dbReference type="ARBA" id="ARBA00022801"/>
    </source>
</evidence>
<dbReference type="PANTHER" id="PTHR48081">
    <property type="entry name" value="AB HYDROLASE SUPERFAMILY PROTEIN C4A8.06C"/>
    <property type="match status" value="1"/>
</dbReference>
<keyword evidence="2" id="KW-0378">Hydrolase</keyword>
<evidence type="ECO:0000313" key="7">
    <source>
        <dbReference type="Proteomes" id="UP000638353"/>
    </source>
</evidence>
<gene>
    <name evidence="6" type="primary">aes</name>
    <name evidence="6" type="ORF">GCM10010334_53460</name>
</gene>
<dbReference type="Proteomes" id="UP000638353">
    <property type="component" value="Unassembled WGS sequence"/>
</dbReference>
<dbReference type="GO" id="GO:0016787">
    <property type="term" value="F:hydrolase activity"/>
    <property type="evidence" value="ECO:0007669"/>
    <property type="project" value="UniProtKB-KW"/>
</dbReference>
<comment type="similarity">
    <text evidence="1">Belongs to the 'GDXG' lipolytic enzyme family.</text>
</comment>
<evidence type="ECO:0000256" key="4">
    <source>
        <dbReference type="SAM" id="SignalP"/>
    </source>
</evidence>
<dbReference type="Gene3D" id="3.40.50.1820">
    <property type="entry name" value="alpha/beta hydrolase"/>
    <property type="match status" value="1"/>
</dbReference>
<evidence type="ECO:0000259" key="5">
    <source>
        <dbReference type="Pfam" id="PF07859"/>
    </source>
</evidence>
<dbReference type="InterPro" id="IPR033140">
    <property type="entry name" value="Lipase_GDXG_put_SER_AS"/>
</dbReference>
<dbReference type="Pfam" id="PF07859">
    <property type="entry name" value="Abhydrolase_3"/>
    <property type="match status" value="1"/>
</dbReference>
<comment type="caution">
    <text evidence="6">The sequence shown here is derived from an EMBL/GenBank/DDBJ whole genome shotgun (WGS) entry which is preliminary data.</text>
</comment>
<protein>
    <submittedName>
        <fullName evidence="6">Esterase</fullName>
    </submittedName>
</protein>
<dbReference type="InterPro" id="IPR029058">
    <property type="entry name" value="AB_hydrolase_fold"/>
</dbReference>
<evidence type="ECO:0000256" key="3">
    <source>
        <dbReference type="PROSITE-ProRule" id="PRU10038"/>
    </source>
</evidence>
<sequence length="366" mass="39096">MTALPIRRSIRGGAVAAALPLLLLTPAALAPGPVAAPPAGPVLEPAAARAVAASARAEPIWRSTPEQARLRYAKGQRLVRVAAPGAVVRRLDVPYKKGTVRSSLYRPAGVTGDLPAVVHLHGGGWILGGIATHDRLARQLATRVRAVVVLVDYSRAPEVRFPVALDEAEAVVRWVREEGRAAGIDPGRVALAGDSAGGALAAALAVRAKEWEGPRLRAQALLYPVTDAGMDTESYREFATGYSLTARTMRWFWDAYAPDAATRRDPAAAPLRTPDRGLARLPPALVVTAEADVLRDEGEAYARRLREAGNRVVATRYPAVVHDFLSRNSLYATHAAHDALRQVTDFLAAELHDPLPASRPWRAGLG</sequence>
<reference evidence="6" key="2">
    <citation type="submission" date="2020-09" db="EMBL/GenBank/DDBJ databases">
        <authorList>
            <person name="Sun Q."/>
            <person name="Ohkuma M."/>
        </authorList>
    </citation>
    <scope>NUCLEOTIDE SEQUENCE</scope>
    <source>
        <strain evidence="6">JCM 4637</strain>
    </source>
</reference>
<feature type="active site" evidence="3">
    <location>
        <position position="195"/>
    </location>
</feature>
<reference evidence="6" key="1">
    <citation type="journal article" date="2014" name="Int. J. Syst. Evol. Microbiol.">
        <title>Complete genome sequence of Corynebacterium casei LMG S-19264T (=DSM 44701T), isolated from a smear-ripened cheese.</title>
        <authorList>
            <consortium name="US DOE Joint Genome Institute (JGI-PGF)"/>
            <person name="Walter F."/>
            <person name="Albersmeier A."/>
            <person name="Kalinowski J."/>
            <person name="Ruckert C."/>
        </authorList>
    </citation>
    <scope>NUCLEOTIDE SEQUENCE</scope>
    <source>
        <strain evidence="6">JCM 4637</strain>
    </source>
</reference>
<dbReference type="AlphaFoldDB" id="A0A919CCA2"/>
<organism evidence="6 7">
    <name type="scientific">Streptomyces finlayi</name>
    <dbReference type="NCBI Taxonomy" id="67296"/>
    <lineage>
        <taxon>Bacteria</taxon>
        <taxon>Bacillati</taxon>
        <taxon>Actinomycetota</taxon>
        <taxon>Actinomycetes</taxon>
        <taxon>Kitasatosporales</taxon>
        <taxon>Streptomycetaceae</taxon>
        <taxon>Streptomyces</taxon>
    </lineage>
</organism>
<dbReference type="RefSeq" id="WP_189825550.1">
    <property type="nucleotide sequence ID" value="NZ_BMVC01000011.1"/>
</dbReference>
<proteinExistence type="inferred from homology"/>
<feature type="domain" description="Alpha/beta hydrolase fold-3" evidence="5">
    <location>
        <begin position="117"/>
        <end position="325"/>
    </location>
</feature>
<dbReference type="PROSITE" id="PS01174">
    <property type="entry name" value="LIPASE_GDXG_SER"/>
    <property type="match status" value="1"/>
</dbReference>
<keyword evidence="4" id="KW-0732">Signal</keyword>
<accession>A0A919CCA2</accession>
<feature type="signal peptide" evidence="4">
    <location>
        <begin position="1"/>
        <end position="30"/>
    </location>
</feature>